<dbReference type="EMBL" id="RSCE01000004">
    <property type="protein sequence ID" value="RSH83277.1"/>
    <property type="molecule type" value="Genomic_DNA"/>
</dbReference>
<evidence type="ECO:0000313" key="3">
    <source>
        <dbReference type="Proteomes" id="UP000279236"/>
    </source>
</evidence>
<dbReference type="AlphaFoldDB" id="A0A427XWV2"/>
<feature type="region of interest" description="Disordered" evidence="1">
    <location>
        <begin position="61"/>
        <end position="129"/>
    </location>
</feature>
<evidence type="ECO:0000256" key="1">
    <source>
        <dbReference type="SAM" id="MobiDB-lite"/>
    </source>
</evidence>
<dbReference type="RefSeq" id="XP_028477229.1">
    <property type="nucleotide sequence ID" value="XM_028622337.1"/>
</dbReference>
<protein>
    <submittedName>
        <fullName evidence="2">Uncharacterized protein</fullName>
    </submittedName>
</protein>
<name>A0A427XWV2_9TREE</name>
<gene>
    <name evidence="2" type="ORF">EHS24_006952</name>
</gene>
<dbReference type="GeneID" id="39591495"/>
<dbReference type="Proteomes" id="UP000279236">
    <property type="component" value="Unassembled WGS sequence"/>
</dbReference>
<organism evidence="2 3">
    <name type="scientific">Apiotrichum porosum</name>
    <dbReference type="NCBI Taxonomy" id="105984"/>
    <lineage>
        <taxon>Eukaryota</taxon>
        <taxon>Fungi</taxon>
        <taxon>Dikarya</taxon>
        <taxon>Basidiomycota</taxon>
        <taxon>Agaricomycotina</taxon>
        <taxon>Tremellomycetes</taxon>
        <taxon>Trichosporonales</taxon>
        <taxon>Trichosporonaceae</taxon>
        <taxon>Apiotrichum</taxon>
    </lineage>
</organism>
<keyword evidence="3" id="KW-1185">Reference proteome</keyword>
<evidence type="ECO:0000313" key="2">
    <source>
        <dbReference type="EMBL" id="RSH83277.1"/>
    </source>
</evidence>
<accession>A0A427XWV2</accession>
<sequence length="129" mass="13700">MGLIKTGIVAGTALAATSKVAKAIEKNQANNNNNSSMQTPPHPPCNCRFCPYSAQATGQVDHPNYIPGGQYAQQQQRAYETRELGGGGGARAGRIDNYAAPPPPSAPGGGPGYPTYREGYPVYDDERRY</sequence>
<comment type="caution">
    <text evidence="2">The sequence shown here is derived from an EMBL/GenBank/DDBJ whole genome shotgun (WGS) entry which is preliminary data.</text>
</comment>
<proteinExistence type="predicted"/>
<reference evidence="2 3" key="1">
    <citation type="submission" date="2018-11" db="EMBL/GenBank/DDBJ databases">
        <title>Genome sequence of Apiotrichum porosum DSM 27194.</title>
        <authorList>
            <person name="Aliyu H."/>
            <person name="Gorte O."/>
            <person name="Ochsenreither K."/>
        </authorList>
    </citation>
    <scope>NUCLEOTIDE SEQUENCE [LARGE SCALE GENOMIC DNA]</scope>
    <source>
        <strain evidence="2 3">DSM 27194</strain>
    </source>
</reference>
<feature type="compositionally biased region" description="Low complexity" evidence="1">
    <location>
        <begin position="68"/>
        <end position="78"/>
    </location>
</feature>